<sequence>MAEMAVCSPRSNRDFCHLRGVTRPSKGELLFRLRDRSLSPEEISKAIAVLRGRAGIGGQDLLCDLKEYTIVIGTLGRFARWGEALELLQELAPKGLEPSVITLNAALAALASGRRRADQLDNSKEGPWGKSLHLLSRMEQQMLEPDKITYSAVISACEKGYQWTLALGLLGRAVGRSDVKMDVILCSAVISACEKCARWEQALQLLQKTSVVRVQANAFSFGAAVSACEKGARWEVAIELLAEMGRRRVVADVVVYSATISACEKGGAPHAALALLYDMRCQRIQPDIVCCNAAMSACEKAAWWKEPMQLLKHMKGHGPMPDSITYNAAVSACAKRGRWASALALLAEVRGSGRGLQVSVITCSAAMDACDKAPKPRWEVALKLLAAMPVEWQVEPNEFSYAAALSACGREWQARAALQLLRDKELCGGYVLNPLDYTCVVQACSVGGHPKGACQVLQELRLRARTALKPGAEWLGAARAVALDSRRRNLGTDLFSPAS</sequence>
<reference evidence="3" key="1">
    <citation type="submission" date="2021-02" db="EMBL/GenBank/DDBJ databases">
        <authorList>
            <person name="Dougan E. K."/>
            <person name="Rhodes N."/>
            <person name="Thang M."/>
            <person name="Chan C."/>
        </authorList>
    </citation>
    <scope>NUCLEOTIDE SEQUENCE</scope>
</reference>
<feature type="repeat" description="PPR" evidence="2">
    <location>
        <begin position="64"/>
        <end position="98"/>
    </location>
</feature>
<dbReference type="PANTHER" id="PTHR47447">
    <property type="entry name" value="OS03G0856100 PROTEIN"/>
    <property type="match status" value="1"/>
</dbReference>
<evidence type="ECO:0000256" key="1">
    <source>
        <dbReference type="ARBA" id="ARBA00022737"/>
    </source>
</evidence>
<evidence type="ECO:0000313" key="3">
    <source>
        <dbReference type="EMBL" id="CAE8598141.1"/>
    </source>
</evidence>
<dbReference type="PROSITE" id="PS51375">
    <property type="entry name" value="PPR"/>
    <property type="match status" value="4"/>
</dbReference>
<evidence type="ECO:0008006" key="6">
    <source>
        <dbReference type="Google" id="ProtNLM"/>
    </source>
</evidence>
<protein>
    <recommendedName>
        <fullName evidence="6">Pentacotripeptide-repeat region of PRORP domain-containing protein</fullName>
    </recommendedName>
</protein>
<evidence type="ECO:0000313" key="4">
    <source>
        <dbReference type="EMBL" id="CAE8684364.1"/>
    </source>
</evidence>
<keyword evidence="1" id="KW-0677">Repeat</keyword>
<feature type="repeat" description="PPR" evidence="2">
    <location>
        <begin position="287"/>
        <end position="321"/>
    </location>
</feature>
<comment type="caution">
    <text evidence="3">The sequence shown here is derived from an EMBL/GenBank/DDBJ whole genome shotgun (WGS) entry which is preliminary data.</text>
</comment>
<evidence type="ECO:0000256" key="2">
    <source>
        <dbReference type="PROSITE-ProRule" id="PRU00708"/>
    </source>
</evidence>
<keyword evidence="5" id="KW-1185">Reference proteome</keyword>
<dbReference type="InterPro" id="IPR002885">
    <property type="entry name" value="PPR_rpt"/>
</dbReference>
<name>A0A813EC86_POLGL</name>
<dbReference type="PANTHER" id="PTHR47447:SF17">
    <property type="entry name" value="OS12G0638900 PROTEIN"/>
    <property type="match status" value="1"/>
</dbReference>
<dbReference type="Pfam" id="PF13812">
    <property type="entry name" value="PPR_3"/>
    <property type="match status" value="1"/>
</dbReference>
<dbReference type="Proteomes" id="UP000654075">
    <property type="component" value="Unassembled WGS sequence"/>
</dbReference>
<dbReference type="InterPro" id="IPR011990">
    <property type="entry name" value="TPR-like_helical_dom_sf"/>
</dbReference>
<dbReference type="NCBIfam" id="TIGR00756">
    <property type="entry name" value="PPR"/>
    <property type="match status" value="1"/>
</dbReference>
<dbReference type="Gene3D" id="1.25.40.10">
    <property type="entry name" value="Tetratricopeptide repeat domain"/>
    <property type="match status" value="4"/>
</dbReference>
<proteinExistence type="predicted"/>
<feature type="repeat" description="PPR" evidence="2">
    <location>
        <begin position="322"/>
        <end position="356"/>
    </location>
</feature>
<dbReference type="EMBL" id="CAJNNV010010070">
    <property type="protein sequence ID" value="CAE8598141.1"/>
    <property type="molecule type" value="Genomic_DNA"/>
</dbReference>
<gene>
    <name evidence="3" type="ORF">PGLA1383_LOCUS16552</name>
    <name evidence="4" type="ORF">PGLA2088_LOCUS23921</name>
</gene>
<dbReference type="Proteomes" id="UP000626109">
    <property type="component" value="Unassembled WGS sequence"/>
</dbReference>
<accession>A0A813EC86</accession>
<dbReference type="EMBL" id="CAJNNW010026308">
    <property type="protein sequence ID" value="CAE8684364.1"/>
    <property type="molecule type" value="Genomic_DNA"/>
</dbReference>
<feature type="non-terminal residue" evidence="3">
    <location>
        <position position="1"/>
    </location>
</feature>
<evidence type="ECO:0000313" key="5">
    <source>
        <dbReference type="Proteomes" id="UP000654075"/>
    </source>
</evidence>
<feature type="repeat" description="PPR" evidence="2">
    <location>
        <begin position="252"/>
        <end position="286"/>
    </location>
</feature>
<dbReference type="OrthoDB" id="1917168at2759"/>
<organism evidence="3 5">
    <name type="scientific">Polarella glacialis</name>
    <name type="common">Dinoflagellate</name>
    <dbReference type="NCBI Taxonomy" id="89957"/>
    <lineage>
        <taxon>Eukaryota</taxon>
        <taxon>Sar</taxon>
        <taxon>Alveolata</taxon>
        <taxon>Dinophyceae</taxon>
        <taxon>Suessiales</taxon>
        <taxon>Suessiaceae</taxon>
        <taxon>Polarella</taxon>
    </lineage>
</organism>
<dbReference type="AlphaFoldDB" id="A0A813EC86"/>